<dbReference type="InterPro" id="IPR000719">
    <property type="entry name" value="Prot_kinase_dom"/>
</dbReference>
<gene>
    <name evidence="11" type="ORF">ONB1V03_LOCUS1145</name>
</gene>
<dbReference type="Gene3D" id="1.10.510.10">
    <property type="entry name" value="Transferase(Phosphotransferase) domain 1"/>
    <property type="match status" value="1"/>
</dbReference>
<dbReference type="Pfam" id="PF20302">
    <property type="entry name" value="HisK-N-like"/>
    <property type="match status" value="1"/>
</dbReference>
<comment type="catalytic activity">
    <reaction evidence="8">
        <text>L-seryl-[protein] + ATP = O-phospho-L-seryl-[protein] + ADP + H(+)</text>
        <dbReference type="Rhea" id="RHEA:17989"/>
        <dbReference type="Rhea" id="RHEA-COMP:9863"/>
        <dbReference type="Rhea" id="RHEA-COMP:11604"/>
        <dbReference type="ChEBI" id="CHEBI:15378"/>
        <dbReference type="ChEBI" id="CHEBI:29999"/>
        <dbReference type="ChEBI" id="CHEBI:30616"/>
        <dbReference type="ChEBI" id="CHEBI:83421"/>
        <dbReference type="ChEBI" id="CHEBI:456216"/>
        <dbReference type="EC" id="2.7.11.25"/>
    </reaction>
</comment>
<comment type="catalytic activity">
    <reaction evidence="7">
        <text>L-threonyl-[protein] + ATP = O-phospho-L-threonyl-[protein] + ADP + H(+)</text>
        <dbReference type="Rhea" id="RHEA:46608"/>
        <dbReference type="Rhea" id="RHEA-COMP:11060"/>
        <dbReference type="Rhea" id="RHEA-COMP:11605"/>
        <dbReference type="ChEBI" id="CHEBI:15378"/>
        <dbReference type="ChEBI" id="CHEBI:30013"/>
        <dbReference type="ChEBI" id="CHEBI:30616"/>
        <dbReference type="ChEBI" id="CHEBI:61977"/>
        <dbReference type="ChEBI" id="CHEBI:456216"/>
        <dbReference type="EC" id="2.7.11.25"/>
    </reaction>
</comment>
<name>A0A7R9LAW5_9ACAR</name>
<dbReference type="PANTHER" id="PTHR11584:SF394">
    <property type="entry name" value="APOPTOTIC SIGNAL-REGULATING KINASE 1, ISOFORM C"/>
    <property type="match status" value="1"/>
</dbReference>
<dbReference type="Proteomes" id="UP000728032">
    <property type="component" value="Unassembled WGS sequence"/>
</dbReference>
<evidence type="ECO:0000256" key="6">
    <source>
        <dbReference type="ARBA" id="ARBA00022840"/>
    </source>
</evidence>
<reference evidence="11" key="1">
    <citation type="submission" date="2020-11" db="EMBL/GenBank/DDBJ databases">
        <authorList>
            <person name="Tran Van P."/>
        </authorList>
    </citation>
    <scope>NUCLEOTIDE SEQUENCE</scope>
</reference>
<proteinExistence type="predicted"/>
<dbReference type="GO" id="GO:0004709">
    <property type="term" value="F:MAP kinase kinase kinase activity"/>
    <property type="evidence" value="ECO:0007669"/>
    <property type="project" value="UniProtKB-EC"/>
</dbReference>
<dbReference type="InterPro" id="IPR013761">
    <property type="entry name" value="SAM/pointed_sf"/>
</dbReference>
<dbReference type="AlphaFoldDB" id="A0A7R9LAW5"/>
<dbReference type="InterPro" id="IPR046873">
    <property type="entry name" value="HisK-N-like"/>
</dbReference>
<evidence type="ECO:0000256" key="2">
    <source>
        <dbReference type="ARBA" id="ARBA00022527"/>
    </source>
</evidence>
<dbReference type="GO" id="GO:0005524">
    <property type="term" value="F:ATP binding"/>
    <property type="evidence" value="ECO:0007669"/>
    <property type="project" value="UniProtKB-KW"/>
</dbReference>
<evidence type="ECO:0000313" key="12">
    <source>
        <dbReference type="Proteomes" id="UP000728032"/>
    </source>
</evidence>
<sequence length="672" mass="75367">PGGSLSQLLRSKWGPLKDNEPTISFYTRQILEGLKYLHDQKIVHRDIKGDNVLVNTYTGILKISDFGTSKRLAGINPHTETFAGTFQYMAPEVIDQGQRGYGAPADIWSLGCTIVEMATGKTPFIELGSGQEIIFKVGFYKEHPQIPPSMSEKAQKFILRCFIPDPFERATASQLLDDIFLDTGSHRKKKPTPSPLTAQKFILRCFIPDPFERATASQLLDDIFLDTGSHRKKKPTPSPLTVSPTRGSLINDFNRSISVPIDPQCKTDRQEGRVTRFSSTGEDGASNLHLNITRRCASPFDSGPHSPAMYSQSSEDAPYARRSSGVLLSPPVEGMSTLGTIGESEQEGFFLLKKDSQRRATLVQVITEDAQAICELWFHLLRQSVQDLVLTQTHLHRILLPGLRDFIPQTKRTHIERAIALLKEELDFDGAAINQIQLALLSFQEAVNLVLRNHSIKPHWMFALDSLIRSAVQAAITVLSPELGENIAGGELRDEVEEPVNDMEQDRESTSGVSTINSAKSVVLRPVINVIPSEDQLIHQLQQKSEQLRSENLRLFQELIETQETLQEMIKSTLNETKVQINLVQQQQQNPSLSPVFSNSSTSTLIPCNKITANNEESIGKFVNEDYTLRDLSSMTRQDLRRLNLKGGVELRIWRAIEDHKSRKQLEVIEED</sequence>
<dbReference type="FunFam" id="1.10.510.10:FF:000054">
    <property type="entry name" value="Mitogen-activated protein kinase kinase kinase 5"/>
    <property type="match status" value="1"/>
</dbReference>
<dbReference type="OrthoDB" id="275301at2759"/>
<feature type="domain" description="Protein kinase" evidence="10">
    <location>
        <begin position="1"/>
        <end position="181"/>
    </location>
</feature>
<evidence type="ECO:0000256" key="3">
    <source>
        <dbReference type="ARBA" id="ARBA00022679"/>
    </source>
</evidence>
<dbReference type="SMART" id="SM00220">
    <property type="entry name" value="S_TKc"/>
    <property type="match status" value="1"/>
</dbReference>
<dbReference type="SUPFAM" id="SSF47769">
    <property type="entry name" value="SAM/Pointed domain"/>
    <property type="match status" value="1"/>
</dbReference>
<feature type="region of interest" description="Disordered" evidence="9">
    <location>
        <begin position="228"/>
        <end position="247"/>
    </location>
</feature>
<feature type="non-terminal residue" evidence="11">
    <location>
        <position position="1"/>
    </location>
</feature>
<dbReference type="EMBL" id="OC914988">
    <property type="protein sequence ID" value="CAD7637990.1"/>
    <property type="molecule type" value="Genomic_DNA"/>
</dbReference>
<dbReference type="Pfam" id="PF00069">
    <property type="entry name" value="Pkinase"/>
    <property type="match status" value="1"/>
</dbReference>
<evidence type="ECO:0000313" key="11">
    <source>
        <dbReference type="EMBL" id="CAD7637990.1"/>
    </source>
</evidence>
<dbReference type="PROSITE" id="PS00108">
    <property type="entry name" value="PROTEIN_KINASE_ST"/>
    <property type="match status" value="1"/>
</dbReference>
<evidence type="ECO:0000259" key="10">
    <source>
        <dbReference type="PROSITE" id="PS50011"/>
    </source>
</evidence>
<evidence type="ECO:0000256" key="5">
    <source>
        <dbReference type="ARBA" id="ARBA00022777"/>
    </source>
</evidence>
<keyword evidence="2" id="KW-0723">Serine/threonine-protein kinase</keyword>
<evidence type="ECO:0000256" key="9">
    <source>
        <dbReference type="SAM" id="MobiDB-lite"/>
    </source>
</evidence>
<organism evidence="11">
    <name type="scientific">Oppiella nova</name>
    <dbReference type="NCBI Taxonomy" id="334625"/>
    <lineage>
        <taxon>Eukaryota</taxon>
        <taxon>Metazoa</taxon>
        <taxon>Ecdysozoa</taxon>
        <taxon>Arthropoda</taxon>
        <taxon>Chelicerata</taxon>
        <taxon>Arachnida</taxon>
        <taxon>Acari</taxon>
        <taxon>Acariformes</taxon>
        <taxon>Sarcoptiformes</taxon>
        <taxon>Oribatida</taxon>
        <taxon>Brachypylina</taxon>
        <taxon>Oppioidea</taxon>
        <taxon>Oppiidae</taxon>
        <taxon>Oppiella</taxon>
    </lineage>
</organism>
<dbReference type="PANTHER" id="PTHR11584">
    <property type="entry name" value="SERINE/THREONINE PROTEIN KINASE"/>
    <property type="match status" value="1"/>
</dbReference>
<protein>
    <recommendedName>
        <fullName evidence="1">mitogen-activated protein kinase kinase kinase</fullName>
        <ecNumber evidence="1">2.7.11.25</ecNumber>
    </recommendedName>
</protein>
<evidence type="ECO:0000256" key="1">
    <source>
        <dbReference type="ARBA" id="ARBA00012406"/>
    </source>
</evidence>
<keyword evidence="6" id="KW-0067">ATP-binding</keyword>
<keyword evidence="4" id="KW-0547">Nucleotide-binding</keyword>
<dbReference type="InterPro" id="IPR011009">
    <property type="entry name" value="Kinase-like_dom_sf"/>
</dbReference>
<keyword evidence="12" id="KW-1185">Reference proteome</keyword>
<keyword evidence="3" id="KW-0808">Transferase</keyword>
<dbReference type="EC" id="2.7.11.25" evidence="1"/>
<dbReference type="EMBL" id="CAJPVJ010000163">
    <property type="protein sequence ID" value="CAG2161540.1"/>
    <property type="molecule type" value="Genomic_DNA"/>
</dbReference>
<evidence type="ECO:0000256" key="7">
    <source>
        <dbReference type="ARBA" id="ARBA00047559"/>
    </source>
</evidence>
<evidence type="ECO:0000256" key="8">
    <source>
        <dbReference type="ARBA" id="ARBA00048329"/>
    </source>
</evidence>
<evidence type="ECO:0000256" key="4">
    <source>
        <dbReference type="ARBA" id="ARBA00022741"/>
    </source>
</evidence>
<dbReference type="SUPFAM" id="SSF56112">
    <property type="entry name" value="Protein kinase-like (PK-like)"/>
    <property type="match status" value="1"/>
</dbReference>
<accession>A0A7R9LAW5</accession>
<dbReference type="InterPro" id="IPR008271">
    <property type="entry name" value="Ser/Thr_kinase_AS"/>
</dbReference>
<dbReference type="PROSITE" id="PS50011">
    <property type="entry name" value="PROTEIN_KINASE_DOM"/>
    <property type="match status" value="1"/>
</dbReference>
<keyword evidence="5" id="KW-0418">Kinase</keyword>